<dbReference type="AlphaFoldDB" id="A5ZUD5"/>
<dbReference type="EMBL" id="AAVO02000012">
    <property type="protein sequence ID" value="EDM86715.1"/>
    <property type="molecule type" value="Genomic_DNA"/>
</dbReference>
<reference evidence="1 2" key="2">
    <citation type="submission" date="2007-04" db="EMBL/GenBank/DDBJ databases">
        <title>Draft genome sequence of Ruminococcus obeum (ATCC 29174).</title>
        <authorList>
            <person name="Sudarsanam P."/>
            <person name="Ley R."/>
            <person name="Guruge J."/>
            <person name="Turnbaugh P.J."/>
            <person name="Mahowald M."/>
            <person name="Liep D."/>
            <person name="Gordon J."/>
        </authorList>
    </citation>
    <scope>NUCLEOTIDE SEQUENCE [LARGE SCALE GENOMIC DNA]</scope>
    <source>
        <strain evidence="1 2">ATCC 29174</strain>
    </source>
</reference>
<gene>
    <name evidence="1" type="ORF">RUMOBE_02619</name>
</gene>
<evidence type="ECO:0000313" key="1">
    <source>
        <dbReference type="EMBL" id="EDM86715.1"/>
    </source>
</evidence>
<dbReference type="HOGENOM" id="CLU_3380802_0_0_9"/>
<proteinExistence type="predicted"/>
<comment type="caution">
    <text evidence="1">The sequence shown here is derived from an EMBL/GenBank/DDBJ whole genome shotgun (WGS) entry which is preliminary data.</text>
</comment>
<name>A5ZUD5_9FIRM</name>
<sequence length="33" mass="4344">MRYYNNNIRNERTLLKFRVMQREEMKKWNTRSH</sequence>
<evidence type="ECO:0000313" key="2">
    <source>
        <dbReference type="Proteomes" id="UP000006002"/>
    </source>
</evidence>
<protein>
    <submittedName>
        <fullName evidence="1">Uncharacterized protein</fullName>
    </submittedName>
</protein>
<dbReference type="Proteomes" id="UP000006002">
    <property type="component" value="Unassembled WGS sequence"/>
</dbReference>
<organism evidence="1 2">
    <name type="scientific">Blautia obeum ATCC 29174</name>
    <dbReference type="NCBI Taxonomy" id="411459"/>
    <lineage>
        <taxon>Bacteria</taxon>
        <taxon>Bacillati</taxon>
        <taxon>Bacillota</taxon>
        <taxon>Clostridia</taxon>
        <taxon>Lachnospirales</taxon>
        <taxon>Lachnospiraceae</taxon>
        <taxon>Blautia</taxon>
    </lineage>
</organism>
<reference evidence="1 2" key="1">
    <citation type="submission" date="2007-03" db="EMBL/GenBank/DDBJ databases">
        <authorList>
            <person name="Fulton L."/>
            <person name="Clifton S."/>
            <person name="Fulton B."/>
            <person name="Xu J."/>
            <person name="Minx P."/>
            <person name="Pepin K.H."/>
            <person name="Johnson M."/>
            <person name="Thiruvilangam P."/>
            <person name="Bhonagiri V."/>
            <person name="Nash W.E."/>
            <person name="Mardis E.R."/>
            <person name="Wilson R.K."/>
        </authorList>
    </citation>
    <scope>NUCLEOTIDE SEQUENCE [LARGE SCALE GENOMIC DNA]</scope>
    <source>
        <strain evidence="1 2">ATCC 29174</strain>
    </source>
</reference>
<accession>A5ZUD5</accession>